<dbReference type="AlphaFoldDB" id="A0A132MVW6"/>
<reference evidence="7" key="1">
    <citation type="submission" date="2015-04" db="EMBL/GenBank/DDBJ databases">
        <title>Physiological reanalysis, assessment of diazotrophy, and genome sequences of multiple isolates of Streptomyces thermoautotrophicus.</title>
        <authorList>
            <person name="MacKellar D.C."/>
            <person name="Lieber L."/>
            <person name="Norman J."/>
            <person name="Bolger A."/>
            <person name="Tobin C."/>
            <person name="Murray J.W."/>
            <person name="Chang R."/>
            <person name="Ford T."/>
            <person name="Nguyen P.Q."/>
            <person name="Woodward J."/>
            <person name="Permingeat H."/>
            <person name="Joshi N.S."/>
            <person name="Silver P.A."/>
            <person name="Usadel B."/>
            <person name="Rutherford A.W."/>
            <person name="Friesen M."/>
            <person name="Prell J."/>
        </authorList>
    </citation>
    <scope>NUCLEOTIDE SEQUENCE [LARGE SCALE GENOMIC DNA]</scope>
    <source>
        <strain evidence="7">H1</strain>
    </source>
</reference>
<organism evidence="6 7">
    <name type="scientific">Carbonactinospora thermoautotrophica</name>
    <dbReference type="NCBI Taxonomy" id="1469144"/>
    <lineage>
        <taxon>Bacteria</taxon>
        <taxon>Bacillati</taxon>
        <taxon>Actinomycetota</taxon>
        <taxon>Actinomycetes</taxon>
        <taxon>Kitasatosporales</taxon>
        <taxon>Carbonactinosporaceae</taxon>
        <taxon>Carbonactinospora</taxon>
    </lineage>
</organism>
<evidence type="ECO:0000256" key="3">
    <source>
        <dbReference type="ARBA" id="ARBA00022989"/>
    </source>
</evidence>
<comment type="caution">
    <text evidence="6">The sequence shown here is derived from an EMBL/GenBank/DDBJ whole genome shotgun (WGS) entry which is preliminary data.</text>
</comment>
<accession>A0A132MVW6</accession>
<dbReference type="OrthoDB" id="9808930at2"/>
<gene>
    <name evidence="6" type="ORF">LI90_2989</name>
</gene>
<keyword evidence="3 5" id="KW-1133">Transmembrane helix</keyword>
<dbReference type="Pfam" id="PF09685">
    <property type="entry name" value="MamF_MmsF"/>
    <property type="match status" value="1"/>
</dbReference>
<comment type="subcellular location">
    <subcellularLocation>
        <location evidence="1">Membrane</location>
        <topology evidence="1">Multi-pass membrane protein</topology>
    </subcellularLocation>
</comment>
<keyword evidence="2 5" id="KW-0812">Transmembrane</keyword>
<evidence type="ECO:0000256" key="5">
    <source>
        <dbReference type="SAM" id="Phobius"/>
    </source>
</evidence>
<protein>
    <recommendedName>
        <fullName evidence="8">DUF4870 domain-containing protein</fullName>
    </recommendedName>
</protein>
<evidence type="ECO:0000313" key="7">
    <source>
        <dbReference type="Proteomes" id="UP000070188"/>
    </source>
</evidence>
<dbReference type="Proteomes" id="UP000070188">
    <property type="component" value="Unassembled WGS sequence"/>
</dbReference>
<dbReference type="EMBL" id="LAXD01000001">
    <property type="protein sequence ID" value="KWX01954.1"/>
    <property type="molecule type" value="Genomic_DNA"/>
</dbReference>
<feature type="transmembrane region" description="Helical" evidence="5">
    <location>
        <begin position="39"/>
        <end position="64"/>
    </location>
</feature>
<evidence type="ECO:0000256" key="4">
    <source>
        <dbReference type="ARBA" id="ARBA00023136"/>
    </source>
</evidence>
<dbReference type="PATRIC" id="fig|1469144.10.peg.3223"/>
<name>A0A132MVW6_9ACTN</name>
<sequence>MTENPHGGSWPGPGSGLPPYPGGPYPGVLSPGEERTWALFAHLSPFVTSVIGLGFLGPLLILLFQGEKSPYVRYHAVEALNFQIAILIQALVMAITCIGLILLLPAVIFWLVVMIIAAVRANQGEWYRYPLIWRWVK</sequence>
<evidence type="ECO:0000256" key="2">
    <source>
        <dbReference type="ARBA" id="ARBA00022692"/>
    </source>
</evidence>
<dbReference type="STRING" id="1469144.LI90_2989"/>
<evidence type="ECO:0000256" key="1">
    <source>
        <dbReference type="ARBA" id="ARBA00004141"/>
    </source>
</evidence>
<dbReference type="InterPro" id="IPR019109">
    <property type="entry name" value="MamF_MmsF"/>
</dbReference>
<evidence type="ECO:0008006" key="8">
    <source>
        <dbReference type="Google" id="ProtNLM"/>
    </source>
</evidence>
<keyword evidence="4 5" id="KW-0472">Membrane</keyword>
<proteinExistence type="predicted"/>
<evidence type="ECO:0000313" key="6">
    <source>
        <dbReference type="EMBL" id="KWX01954.1"/>
    </source>
</evidence>
<feature type="transmembrane region" description="Helical" evidence="5">
    <location>
        <begin position="84"/>
        <end position="117"/>
    </location>
</feature>
<dbReference type="RefSeq" id="WP_066888736.1">
    <property type="nucleotide sequence ID" value="NZ_CP171739.1"/>
</dbReference>
<keyword evidence="7" id="KW-1185">Reference proteome</keyword>